<dbReference type="Pfam" id="PF05296">
    <property type="entry name" value="TAS2R"/>
    <property type="match status" value="1"/>
</dbReference>
<reference evidence="15" key="1">
    <citation type="journal article" date="2012" name="PLoS ONE">
        <title>Eco-Geographical Diversification of Bitter Taste Receptor Genes (TAS2Rs) among Subspecies of Chimpanzees (Pan troglodytes).</title>
        <authorList>
            <person name="Hayakawa T."/>
            <person name="Sugawara T."/>
            <person name="Go Y."/>
            <person name="Udono T."/>
            <person name="Hirai H."/>
            <person name="Imai H."/>
        </authorList>
    </citation>
    <scope>NUCLEOTIDE SEQUENCE</scope>
</reference>
<feature type="transmembrane region" description="Helical" evidence="14">
    <location>
        <begin position="232"/>
        <end position="254"/>
    </location>
</feature>
<dbReference type="AlphaFoldDB" id="J7M4A8"/>
<evidence type="ECO:0000256" key="3">
    <source>
        <dbReference type="ARBA" id="ARBA00022480"/>
    </source>
</evidence>
<name>J7M4A8_PANTR</name>
<accession>J7M4A8</accession>
<evidence type="ECO:0000256" key="9">
    <source>
        <dbReference type="ARBA" id="ARBA00023170"/>
    </source>
</evidence>
<evidence type="ECO:0000313" key="15">
    <source>
        <dbReference type="EMBL" id="BAM38390.1"/>
    </source>
</evidence>
<proteinExistence type="inferred from homology"/>
<comment type="subcellular location">
    <subcellularLocation>
        <location evidence="1 13">Membrane</location>
        <topology evidence="1 13">Multi-pass membrane protein</topology>
    </subcellularLocation>
</comment>
<comment type="similarity">
    <text evidence="2 12">Belongs to the G-protein coupled receptor T2R family.</text>
</comment>
<evidence type="ECO:0000256" key="4">
    <source>
        <dbReference type="ARBA" id="ARBA00022606"/>
    </source>
</evidence>
<dbReference type="FunFam" id="1.20.1070.10:FF:000055">
    <property type="entry name" value="Taste receptor type 2"/>
    <property type="match status" value="1"/>
</dbReference>
<organism evidence="15">
    <name type="scientific">Pan troglodytes</name>
    <name type="common">Chimpanzee</name>
    <dbReference type="NCBI Taxonomy" id="9598"/>
    <lineage>
        <taxon>Eukaryota</taxon>
        <taxon>Metazoa</taxon>
        <taxon>Chordata</taxon>
        <taxon>Craniata</taxon>
        <taxon>Vertebrata</taxon>
        <taxon>Euteleostomi</taxon>
        <taxon>Mammalia</taxon>
        <taxon>Eutheria</taxon>
        <taxon>Euarchontoglires</taxon>
        <taxon>Primates</taxon>
        <taxon>Haplorrhini</taxon>
        <taxon>Catarrhini</taxon>
        <taxon>Hominidae</taxon>
        <taxon>Pan</taxon>
    </lineage>
</organism>
<keyword evidence="10" id="KW-0325">Glycoprotein</keyword>
<evidence type="ECO:0000256" key="6">
    <source>
        <dbReference type="ARBA" id="ARBA00022989"/>
    </source>
</evidence>
<keyword evidence="5 13" id="KW-0812">Transmembrane</keyword>
<keyword evidence="11 13" id="KW-0807">Transducer</keyword>
<keyword evidence="8 13" id="KW-0472">Membrane</keyword>
<dbReference type="EMBL" id="AB713385">
    <property type="protein sequence ID" value="BAM38390.1"/>
    <property type="molecule type" value="Genomic_DNA"/>
</dbReference>
<feature type="transmembrane region" description="Helical" evidence="14">
    <location>
        <begin position="128"/>
        <end position="150"/>
    </location>
</feature>
<evidence type="ECO:0000256" key="14">
    <source>
        <dbReference type="SAM" id="Phobius"/>
    </source>
</evidence>
<keyword evidence="4 13" id="KW-0716">Sensory transduction</keyword>
<dbReference type="Gene3D" id="1.20.1070.10">
    <property type="entry name" value="Rhodopsin 7-helix transmembrane proteins"/>
    <property type="match status" value="1"/>
</dbReference>
<evidence type="ECO:0000256" key="11">
    <source>
        <dbReference type="ARBA" id="ARBA00023224"/>
    </source>
</evidence>
<evidence type="ECO:0000256" key="1">
    <source>
        <dbReference type="ARBA" id="ARBA00004141"/>
    </source>
</evidence>
<dbReference type="PANTHER" id="PTHR11394:SF69">
    <property type="entry name" value="TASTE RECEPTOR TYPE 2 MEMBER 134"/>
    <property type="match status" value="1"/>
</dbReference>
<dbReference type="CDD" id="cd15017">
    <property type="entry name" value="7tm_TAS2R16"/>
    <property type="match status" value="1"/>
</dbReference>
<evidence type="ECO:0000256" key="13">
    <source>
        <dbReference type="RuleBase" id="RU004424"/>
    </source>
</evidence>
<keyword evidence="6 14" id="KW-1133">Transmembrane helix</keyword>
<dbReference type="InterPro" id="IPR007960">
    <property type="entry name" value="TAS2R"/>
</dbReference>
<evidence type="ECO:0000256" key="2">
    <source>
        <dbReference type="ARBA" id="ARBA00007376"/>
    </source>
</evidence>
<dbReference type="PANTHER" id="PTHR11394">
    <property type="entry name" value="TASTE RECEPTOR TYPE 2"/>
    <property type="match status" value="1"/>
</dbReference>
<protein>
    <recommendedName>
        <fullName evidence="13">Taste receptor type 2</fullName>
    </recommendedName>
</protein>
<feature type="transmembrane region" description="Helical" evidence="14">
    <location>
        <begin position="43"/>
        <end position="62"/>
    </location>
</feature>
<sequence length="312" mass="35466">MPSLPTLIFIAIFCLESLAAMLQNGFLVTMLGREWVRCRMLSTSDMIVACLAASRFCLHGVAMANNLLASLDFSRAVPYMNIFWDLFNALTLWYTALLAAFYCVKISSFSHSTFAWLKWRISRLVPKLIKGSLIICGLEVISSATGNILFGQRKVSLSSYRNETLVYRVQASFQLYFFLYDGFVWSIPFLLFLVSTVLLIVSLCWQLGQMRDLRPGPCDPSTQAYTMALKSLTFSLIFCTLYFLSLFASALKIINFQNHWHWAWEVLIYANICLHSTVLVLRSPKLKKGLKTWPQLQCPCDAGSQGFGRCWP</sequence>
<feature type="transmembrane region" description="Helical" evidence="14">
    <location>
        <begin position="6"/>
        <end position="31"/>
    </location>
</feature>
<dbReference type="GO" id="GO:0005886">
    <property type="term" value="C:plasma membrane"/>
    <property type="evidence" value="ECO:0007669"/>
    <property type="project" value="UniProtKB-ARBA"/>
</dbReference>
<dbReference type="GO" id="GO:0033038">
    <property type="term" value="F:bitter taste receptor activity"/>
    <property type="evidence" value="ECO:0007669"/>
    <property type="project" value="InterPro"/>
</dbReference>
<dbReference type="SUPFAM" id="SSF81321">
    <property type="entry name" value="Family A G protein-coupled receptor-like"/>
    <property type="match status" value="1"/>
</dbReference>
<keyword evidence="7 13" id="KW-0297">G-protein coupled receptor</keyword>
<evidence type="ECO:0000256" key="10">
    <source>
        <dbReference type="ARBA" id="ARBA00023180"/>
    </source>
</evidence>
<evidence type="ECO:0000256" key="5">
    <source>
        <dbReference type="ARBA" id="ARBA00022692"/>
    </source>
</evidence>
<feature type="transmembrane region" description="Helical" evidence="14">
    <location>
        <begin position="183"/>
        <end position="205"/>
    </location>
</feature>
<evidence type="ECO:0000256" key="8">
    <source>
        <dbReference type="ARBA" id="ARBA00023136"/>
    </source>
</evidence>
<gene>
    <name evidence="15" type="primary">TAS2R62</name>
</gene>
<keyword evidence="3 13" id="KW-0919">Taste</keyword>
<keyword evidence="9 13" id="KW-0675">Receptor</keyword>
<evidence type="ECO:0000256" key="12">
    <source>
        <dbReference type="RuleBase" id="RU004423"/>
    </source>
</evidence>
<evidence type="ECO:0000256" key="7">
    <source>
        <dbReference type="ARBA" id="ARBA00023040"/>
    </source>
</evidence>
<dbReference type="GO" id="GO:0004930">
    <property type="term" value="F:G protein-coupled receptor activity"/>
    <property type="evidence" value="ECO:0007669"/>
    <property type="project" value="UniProtKB-KW"/>
</dbReference>
<feature type="transmembrane region" description="Helical" evidence="14">
    <location>
        <begin position="260"/>
        <end position="281"/>
    </location>
</feature>
<feature type="transmembrane region" description="Helical" evidence="14">
    <location>
        <begin position="82"/>
        <end position="104"/>
    </location>
</feature>